<evidence type="ECO:0000313" key="1">
    <source>
        <dbReference type="EMBL" id="KAF2794920.1"/>
    </source>
</evidence>
<sequence length="151" mass="17088">MALANPLQAPPNPQPDPYLRLLTSPTPKSKPNSYGFNLFTGTINYNHIHTMAPAILLYREGQLLPERGAMFDQFFLHPYGNIGLKVVAPDDMPERKVEIGWVPFNQRHDFVELCLSTRSNIALPSTTQRFQAWVDDVLAQARARGYIVVRP</sequence>
<accession>A0A6A6XEC2</accession>
<name>A0A6A6XEC2_9PLEO</name>
<protein>
    <submittedName>
        <fullName evidence="1">Uncharacterized protein</fullName>
    </submittedName>
</protein>
<proteinExistence type="predicted"/>
<reference evidence="1" key="1">
    <citation type="journal article" date="2020" name="Stud. Mycol.">
        <title>101 Dothideomycetes genomes: a test case for predicting lifestyles and emergence of pathogens.</title>
        <authorList>
            <person name="Haridas S."/>
            <person name="Albert R."/>
            <person name="Binder M."/>
            <person name="Bloem J."/>
            <person name="Labutti K."/>
            <person name="Salamov A."/>
            <person name="Andreopoulos B."/>
            <person name="Baker S."/>
            <person name="Barry K."/>
            <person name="Bills G."/>
            <person name="Bluhm B."/>
            <person name="Cannon C."/>
            <person name="Castanera R."/>
            <person name="Culley D."/>
            <person name="Daum C."/>
            <person name="Ezra D."/>
            <person name="Gonzalez J."/>
            <person name="Henrissat B."/>
            <person name="Kuo A."/>
            <person name="Liang C."/>
            <person name="Lipzen A."/>
            <person name="Lutzoni F."/>
            <person name="Magnuson J."/>
            <person name="Mondo S."/>
            <person name="Nolan M."/>
            <person name="Ohm R."/>
            <person name="Pangilinan J."/>
            <person name="Park H.-J."/>
            <person name="Ramirez L."/>
            <person name="Alfaro M."/>
            <person name="Sun H."/>
            <person name="Tritt A."/>
            <person name="Yoshinaga Y."/>
            <person name="Zwiers L.-H."/>
            <person name="Turgeon B."/>
            <person name="Goodwin S."/>
            <person name="Spatafora J."/>
            <person name="Crous P."/>
            <person name="Grigoriev I."/>
        </authorList>
    </citation>
    <scope>NUCLEOTIDE SEQUENCE</scope>
    <source>
        <strain evidence="1">CBS 109.77</strain>
    </source>
</reference>
<organism evidence="1 2">
    <name type="scientific">Melanomma pulvis-pyrius CBS 109.77</name>
    <dbReference type="NCBI Taxonomy" id="1314802"/>
    <lineage>
        <taxon>Eukaryota</taxon>
        <taxon>Fungi</taxon>
        <taxon>Dikarya</taxon>
        <taxon>Ascomycota</taxon>
        <taxon>Pezizomycotina</taxon>
        <taxon>Dothideomycetes</taxon>
        <taxon>Pleosporomycetidae</taxon>
        <taxon>Pleosporales</taxon>
        <taxon>Melanommataceae</taxon>
        <taxon>Melanomma</taxon>
    </lineage>
</organism>
<gene>
    <name evidence="1" type="ORF">K505DRAFT_336487</name>
</gene>
<dbReference type="EMBL" id="MU001875">
    <property type="protein sequence ID" value="KAF2794920.1"/>
    <property type="molecule type" value="Genomic_DNA"/>
</dbReference>
<evidence type="ECO:0000313" key="2">
    <source>
        <dbReference type="Proteomes" id="UP000799757"/>
    </source>
</evidence>
<keyword evidence="2" id="KW-1185">Reference proteome</keyword>
<dbReference type="Proteomes" id="UP000799757">
    <property type="component" value="Unassembled WGS sequence"/>
</dbReference>
<dbReference type="AlphaFoldDB" id="A0A6A6XEC2"/>